<comment type="similarity">
    <text evidence="1 7">Belongs to the Cu-Zn superoxide dismutase family.</text>
</comment>
<evidence type="ECO:0000256" key="8">
    <source>
        <dbReference type="SAM" id="MobiDB-lite"/>
    </source>
</evidence>
<evidence type="ECO:0000259" key="9">
    <source>
        <dbReference type="Pfam" id="PF00080"/>
    </source>
</evidence>
<dbReference type="Pfam" id="PF00080">
    <property type="entry name" value="Sod_Cu"/>
    <property type="match status" value="1"/>
</dbReference>
<name>A0A7S0PYP3_9EUKA</name>
<comment type="cofactor">
    <cofactor evidence="7">
        <name>Cu cation</name>
        <dbReference type="ChEBI" id="CHEBI:23378"/>
    </cofactor>
    <text evidence="7">Binds 1 copper ion per subunit.</text>
</comment>
<dbReference type="PRINTS" id="PR00068">
    <property type="entry name" value="CUZNDISMTASE"/>
</dbReference>
<feature type="region of interest" description="Disordered" evidence="8">
    <location>
        <begin position="133"/>
        <end position="160"/>
    </location>
</feature>
<comment type="cofactor">
    <cofactor evidence="7">
        <name>Zn(2+)</name>
        <dbReference type="ChEBI" id="CHEBI:29105"/>
    </cofactor>
    <text evidence="7">Binds 1 zinc ion per subunit.</text>
</comment>
<feature type="domain" description="Superoxide dismutase copper/zinc binding" evidence="9">
    <location>
        <begin position="20"/>
        <end position="155"/>
    </location>
</feature>
<dbReference type="SUPFAM" id="SSF49329">
    <property type="entry name" value="Cu,Zn superoxide dismutase-like"/>
    <property type="match status" value="1"/>
</dbReference>
<dbReference type="PANTHER" id="PTHR10003">
    <property type="entry name" value="SUPEROXIDE DISMUTASE CU-ZN -RELATED"/>
    <property type="match status" value="1"/>
</dbReference>
<keyword evidence="6 7" id="KW-0186">Copper</keyword>
<dbReference type="InterPro" id="IPR001424">
    <property type="entry name" value="SOD_Cu_Zn_dom"/>
</dbReference>
<dbReference type="EC" id="1.15.1.1" evidence="7"/>
<evidence type="ECO:0000256" key="2">
    <source>
        <dbReference type="ARBA" id="ARBA00022723"/>
    </source>
</evidence>
<keyword evidence="2 7" id="KW-0479">Metal-binding</keyword>
<evidence type="ECO:0000256" key="1">
    <source>
        <dbReference type="ARBA" id="ARBA00010457"/>
    </source>
</evidence>
<proteinExistence type="inferred from homology"/>
<evidence type="ECO:0000256" key="7">
    <source>
        <dbReference type="RuleBase" id="RU000393"/>
    </source>
</evidence>
<dbReference type="AlphaFoldDB" id="A0A7S0PYP3"/>
<sequence>MAAAGRKAVCIIRPDGGSDVKGLVVFTQAGPNAKTKIVADLTGLKAGKHGFHIHQFGDLTSGCKSAGGHFNPHGKEHGGPGEANRHVGDLGNIVADQKGEAHYEAEDDQVTLYGDNTIIGRSVVVHADPDDLGKGGHEDSKTTGHAGARRGCGTIGLAKL</sequence>
<evidence type="ECO:0000256" key="4">
    <source>
        <dbReference type="ARBA" id="ARBA00022862"/>
    </source>
</evidence>
<dbReference type="FunFam" id="2.60.40.200:FF:000001">
    <property type="entry name" value="Superoxide dismutase [Cu-Zn]"/>
    <property type="match status" value="1"/>
</dbReference>
<dbReference type="Gene3D" id="2.60.40.200">
    <property type="entry name" value="Superoxide dismutase, copper/zinc binding domain"/>
    <property type="match status" value="1"/>
</dbReference>
<keyword evidence="5 7" id="KW-0560">Oxidoreductase</keyword>
<dbReference type="GO" id="GO:0005507">
    <property type="term" value="F:copper ion binding"/>
    <property type="evidence" value="ECO:0007669"/>
    <property type="project" value="InterPro"/>
</dbReference>
<organism evidence="10">
    <name type="scientific">Coccolithus braarudii</name>
    <dbReference type="NCBI Taxonomy" id="221442"/>
    <lineage>
        <taxon>Eukaryota</taxon>
        <taxon>Haptista</taxon>
        <taxon>Haptophyta</taxon>
        <taxon>Prymnesiophyceae</taxon>
        <taxon>Coccolithales</taxon>
        <taxon>Coccolithaceae</taxon>
        <taxon>Coccolithus</taxon>
    </lineage>
</organism>
<feature type="compositionally biased region" description="Basic and acidic residues" evidence="8">
    <location>
        <begin position="133"/>
        <end position="142"/>
    </location>
</feature>
<dbReference type="CDD" id="cd00305">
    <property type="entry name" value="Cu-Zn_Superoxide_Dismutase"/>
    <property type="match status" value="1"/>
</dbReference>
<dbReference type="EMBL" id="HBEY01014616">
    <property type="protein sequence ID" value="CAD8603737.1"/>
    <property type="molecule type" value="Transcribed_RNA"/>
</dbReference>
<dbReference type="InterPro" id="IPR018152">
    <property type="entry name" value="SOD_Cu/Zn_BS"/>
</dbReference>
<comment type="function">
    <text evidence="7">Destroys radicals which are normally produced within the cells and which are toxic to biological systems.</text>
</comment>
<dbReference type="InterPro" id="IPR024134">
    <property type="entry name" value="SOD_Cu/Zn_/chaperone"/>
</dbReference>
<accession>A0A7S0PYP3</accession>
<dbReference type="PROSITE" id="PS00087">
    <property type="entry name" value="SOD_CU_ZN_1"/>
    <property type="match status" value="1"/>
</dbReference>
<gene>
    <name evidence="10" type="ORF">CPEL01642_LOCUS7072</name>
</gene>
<evidence type="ECO:0000256" key="3">
    <source>
        <dbReference type="ARBA" id="ARBA00022833"/>
    </source>
</evidence>
<protein>
    <recommendedName>
        <fullName evidence="7">Superoxide dismutase [Cu-Zn]</fullName>
        <ecNumber evidence="7">1.15.1.1</ecNumber>
    </recommendedName>
</protein>
<dbReference type="PROSITE" id="PS00332">
    <property type="entry name" value="SOD_CU_ZN_2"/>
    <property type="match status" value="1"/>
</dbReference>
<evidence type="ECO:0000256" key="6">
    <source>
        <dbReference type="ARBA" id="ARBA00023008"/>
    </source>
</evidence>
<dbReference type="GO" id="GO:0004784">
    <property type="term" value="F:superoxide dismutase activity"/>
    <property type="evidence" value="ECO:0007669"/>
    <property type="project" value="UniProtKB-EC"/>
</dbReference>
<comment type="catalytic activity">
    <reaction evidence="7">
        <text>2 superoxide + 2 H(+) = H2O2 + O2</text>
        <dbReference type="Rhea" id="RHEA:20696"/>
        <dbReference type="ChEBI" id="CHEBI:15378"/>
        <dbReference type="ChEBI" id="CHEBI:15379"/>
        <dbReference type="ChEBI" id="CHEBI:16240"/>
        <dbReference type="ChEBI" id="CHEBI:18421"/>
        <dbReference type="EC" id="1.15.1.1"/>
    </reaction>
</comment>
<keyword evidence="3 7" id="KW-0862">Zinc</keyword>
<dbReference type="InterPro" id="IPR036423">
    <property type="entry name" value="SOD-like_Cu/Zn_dom_sf"/>
</dbReference>
<evidence type="ECO:0000256" key="5">
    <source>
        <dbReference type="ARBA" id="ARBA00023002"/>
    </source>
</evidence>
<keyword evidence="4" id="KW-0049">Antioxidant</keyword>
<evidence type="ECO:0000313" key="10">
    <source>
        <dbReference type="EMBL" id="CAD8603737.1"/>
    </source>
</evidence>
<reference evidence="10" key="1">
    <citation type="submission" date="2021-01" db="EMBL/GenBank/DDBJ databases">
        <authorList>
            <person name="Corre E."/>
            <person name="Pelletier E."/>
            <person name="Niang G."/>
            <person name="Scheremetjew M."/>
            <person name="Finn R."/>
            <person name="Kale V."/>
            <person name="Holt S."/>
            <person name="Cochrane G."/>
            <person name="Meng A."/>
            <person name="Brown T."/>
            <person name="Cohen L."/>
        </authorList>
    </citation>
    <scope>NUCLEOTIDE SEQUENCE</scope>
    <source>
        <strain evidence="10">PLY182g</strain>
    </source>
</reference>